<evidence type="ECO:0000313" key="2">
    <source>
        <dbReference type="Proteomes" id="UP001346149"/>
    </source>
</evidence>
<organism evidence="1 2">
    <name type="scientific">Trapa natans</name>
    <name type="common">Water chestnut</name>
    <dbReference type="NCBI Taxonomy" id="22666"/>
    <lineage>
        <taxon>Eukaryota</taxon>
        <taxon>Viridiplantae</taxon>
        <taxon>Streptophyta</taxon>
        <taxon>Embryophyta</taxon>
        <taxon>Tracheophyta</taxon>
        <taxon>Spermatophyta</taxon>
        <taxon>Magnoliopsida</taxon>
        <taxon>eudicotyledons</taxon>
        <taxon>Gunneridae</taxon>
        <taxon>Pentapetalae</taxon>
        <taxon>rosids</taxon>
        <taxon>malvids</taxon>
        <taxon>Myrtales</taxon>
        <taxon>Lythraceae</taxon>
        <taxon>Trapa</taxon>
    </lineage>
</organism>
<dbReference type="Proteomes" id="UP001346149">
    <property type="component" value="Unassembled WGS sequence"/>
</dbReference>
<dbReference type="EMBL" id="JAXQNO010000008">
    <property type="protein sequence ID" value="KAK4793224.1"/>
    <property type="molecule type" value="Genomic_DNA"/>
</dbReference>
<dbReference type="AlphaFoldDB" id="A0AAN7LW55"/>
<protein>
    <submittedName>
        <fullName evidence="1">Uncharacterized protein</fullName>
    </submittedName>
</protein>
<evidence type="ECO:0000313" key="1">
    <source>
        <dbReference type="EMBL" id="KAK4793224.1"/>
    </source>
</evidence>
<comment type="caution">
    <text evidence="1">The sequence shown here is derived from an EMBL/GenBank/DDBJ whole genome shotgun (WGS) entry which is preliminary data.</text>
</comment>
<reference evidence="1 2" key="1">
    <citation type="journal article" date="2023" name="Hortic Res">
        <title>Pangenome of water caltrop reveals structural variations and asymmetric subgenome divergence after allopolyploidization.</title>
        <authorList>
            <person name="Zhang X."/>
            <person name="Chen Y."/>
            <person name="Wang L."/>
            <person name="Yuan Y."/>
            <person name="Fang M."/>
            <person name="Shi L."/>
            <person name="Lu R."/>
            <person name="Comes H.P."/>
            <person name="Ma Y."/>
            <person name="Chen Y."/>
            <person name="Huang G."/>
            <person name="Zhou Y."/>
            <person name="Zheng Z."/>
            <person name="Qiu Y."/>
        </authorList>
    </citation>
    <scope>NUCLEOTIDE SEQUENCE [LARGE SCALE GENOMIC DNA]</scope>
    <source>
        <strain evidence="1">F231</strain>
    </source>
</reference>
<keyword evidence="2" id="KW-1185">Reference proteome</keyword>
<proteinExistence type="predicted"/>
<gene>
    <name evidence="1" type="ORF">SAY86_023659</name>
</gene>
<sequence>MITYEQDPDVVQWGLRFFESDPYSDCSYCNTEVQNDISCYQGHYVTEDHYGVQCNDVECDEIIARALQEELSQLAVTETPGSPSEVSEQLQPSIFSQDWNGHPIGRYGSGGVRGHHTFQFLF</sequence>
<name>A0AAN7LW55_TRANT</name>
<accession>A0AAN7LW55</accession>